<name>A0ABS2TBN5_9HYPH</name>
<accession>A0ABS2TBN5</accession>
<evidence type="ECO:0000313" key="2">
    <source>
        <dbReference type="Proteomes" id="UP000758856"/>
    </source>
</evidence>
<gene>
    <name evidence="1" type="ORF">JOD31_003867</name>
</gene>
<evidence type="ECO:0000313" key="1">
    <source>
        <dbReference type="EMBL" id="MBM7853606.1"/>
    </source>
</evidence>
<keyword evidence="2" id="KW-1185">Reference proteome</keyword>
<comment type="caution">
    <text evidence="1">The sequence shown here is derived from an EMBL/GenBank/DDBJ whole genome shotgun (WGS) entry which is preliminary data.</text>
</comment>
<proteinExistence type="predicted"/>
<organism evidence="1 2">
    <name type="scientific">Methylopila capsulata</name>
    <dbReference type="NCBI Taxonomy" id="61654"/>
    <lineage>
        <taxon>Bacteria</taxon>
        <taxon>Pseudomonadati</taxon>
        <taxon>Pseudomonadota</taxon>
        <taxon>Alphaproteobacteria</taxon>
        <taxon>Hyphomicrobiales</taxon>
        <taxon>Methylopilaceae</taxon>
        <taxon>Methylopila</taxon>
    </lineage>
</organism>
<reference evidence="1 2" key="1">
    <citation type="submission" date="2021-01" db="EMBL/GenBank/DDBJ databases">
        <title>Genomic Encyclopedia of Type Strains, Phase IV (KMG-IV): sequencing the most valuable type-strain genomes for metagenomic binning, comparative biology and taxonomic classification.</title>
        <authorList>
            <person name="Goeker M."/>
        </authorList>
    </citation>
    <scope>NUCLEOTIDE SEQUENCE [LARGE SCALE GENOMIC DNA]</scope>
    <source>
        <strain evidence="1 2">DSM 6130</strain>
    </source>
</reference>
<dbReference type="EMBL" id="JAFBCY010000005">
    <property type="protein sequence ID" value="MBM7853606.1"/>
    <property type="molecule type" value="Genomic_DNA"/>
</dbReference>
<dbReference type="Proteomes" id="UP000758856">
    <property type="component" value="Unassembled WGS sequence"/>
</dbReference>
<sequence>MLKNILKALFVGWITKKIAQRGARRRPDYRY</sequence>
<protein>
    <submittedName>
        <fullName evidence="1">Uncharacterized protein</fullName>
    </submittedName>
</protein>